<accession>A0A154PRW5</accession>
<gene>
    <name evidence="2" type="ORF">WN55_07269</name>
</gene>
<keyword evidence="3" id="KW-1185">Reference proteome</keyword>
<reference evidence="2 3" key="1">
    <citation type="submission" date="2015-07" db="EMBL/GenBank/DDBJ databases">
        <title>The genome of Dufourea novaeangliae.</title>
        <authorList>
            <person name="Pan H."/>
            <person name="Kapheim K."/>
        </authorList>
    </citation>
    <scope>NUCLEOTIDE SEQUENCE [LARGE SCALE GENOMIC DNA]</scope>
    <source>
        <strain evidence="2">0120121106</strain>
        <tissue evidence="2">Whole body</tissue>
    </source>
</reference>
<organism evidence="2 3">
    <name type="scientific">Dufourea novaeangliae</name>
    <name type="common">Sweat bee</name>
    <dbReference type="NCBI Taxonomy" id="178035"/>
    <lineage>
        <taxon>Eukaryota</taxon>
        <taxon>Metazoa</taxon>
        <taxon>Ecdysozoa</taxon>
        <taxon>Arthropoda</taxon>
        <taxon>Hexapoda</taxon>
        <taxon>Insecta</taxon>
        <taxon>Pterygota</taxon>
        <taxon>Neoptera</taxon>
        <taxon>Endopterygota</taxon>
        <taxon>Hymenoptera</taxon>
        <taxon>Apocrita</taxon>
        <taxon>Aculeata</taxon>
        <taxon>Apoidea</taxon>
        <taxon>Anthophila</taxon>
        <taxon>Halictidae</taxon>
        <taxon>Rophitinae</taxon>
        <taxon>Dufourea</taxon>
    </lineage>
</organism>
<evidence type="ECO:0000313" key="2">
    <source>
        <dbReference type="EMBL" id="KZC14656.1"/>
    </source>
</evidence>
<proteinExistence type="predicted"/>
<dbReference type="Proteomes" id="UP000076502">
    <property type="component" value="Unassembled WGS sequence"/>
</dbReference>
<dbReference type="AlphaFoldDB" id="A0A154PRW5"/>
<protein>
    <submittedName>
        <fullName evidence="2">Uncharacterized protein</fullName>
    </submittedName>
</protein>
<feature type="compositionally biased region" description="Polar residues" evidence="1">
    <location>
        <begin position="53"/>
        <end position="64"/>
    </location>
</feature>
<evidence type="ECO:0000256" key="1">
    <source>
        <dbReference type="SAM" id="MobiDB-lite"/>
    </source>
</evidence>
<name>A0A154PRW5_DUFNO</name>
<dbReference type="EMBL" id="KQ435100">
    <property type="protein sequence ID" value="KZC14656.1"/>
    <property type="molecule type" value="Genomic_DNA"/>
</dbReference>
<feature type="region of interest" description="Disordered" evidence="1">
    <location>
        <begin position="45"/>
        <end position="64"/>
    </location>
</feature>
<evidence type="ECO:0000313" key="3">
    <source>
        <dbReference type="Proteomes" id="UP000076502"/>
    </source>
</evidence>
<sequence length="64" mass="7500">MEPKLIEFYLKCMLPELIDSRYNRGMPIREPAFIMQERAVLKKRKRSLSGSSTNVTTVQRRTAL</sequence>